<evidence type="ECO:0000313" key="1">
    <source>
        <dbReference type="EMBL" id="KYO28176.1"/>
    </source>
</evidence>
<dbReference type="EMBL" id="AKHW03004996">
    <property type="protein sequence ID" value="KYO28176.1"/>
    <property type="molecule type" value="Genomic_DNA"/>
</dbReference>
<sequence length="94" mass="11180">MRVSWAWRDEIYHYFQGRASQHALLLLQDMVPWEVLNSRRRAICFDAMPGNPGLPFNVRICLAYYPWFRYDELTPVDEFMIQEEHTPTAETSLA</sequence>
<dbReference type="AlphaFoldDB" id="A0A151MUJ0"/>
<keyword evidence="2" id="KW-1185">Reference proteome</keyword>
<gene>
    <name evidence="1" type="ORF">Y1Q_0006912</name>
</gene>
<organism evidence="1 2">
    <name type="scientific">Alligator mississippiensis</name>
    <name type="common">American alligator</name>
    <dbReference type="NCBI Taxonomy" id="8496"/>
    <lineage>
        <taxon>Eukaryota</taxon>
        <taxon>Metazoa</taxon>
        <taxon>Chordata</taxon>
        <taxon>Craniata</taxon>
        <taxon>Vertebrata</taxon>
        <taxon>Euteleostomi</taxon>
        <taxon>Archelosauria</taxon>
        <taxon>Archosauria</taxon>
        <taxon>Crocodylia</taxon>
        <taxon>Alligatoridae</taxon>
        <taxon>Alligatorinae</taxon>
        <taxon>Alligator</taxon>
    </lineage>
</organism>
<comment type="caution">
    <text evidence="1">The sequence shown here is derived from an EMBL/GenBank/DDBJ whole genome shotgun (WGS) entry which is preliminary data.</text>
</comment>
<protein>
    <submittedName>
        <fullName evidence="1">Uncharacterized protein</fullName>
    </submittedName>
</protein>
<name>A0A151MUJ0_ALLMI</name>
<evidence type="ECO:0000313" key="2">
    <source>
        <dbReference type="Proteomes" id="UP000050525"/>
    </source>
</evidence>
<dbReference type="Proteomes" id="UP000050525">
    <property type="component" value="Unassembled WGS sequence"/>
</dbReference>
<accession>A0A151MUJ0</accession>
<reference evidence="1 2" key="1">
    <citation type="journal article" date="2012" name="Genome Biol.">
        <title>Sequencing three crocodilian genomes to illuminate the evolution of archosaurs and amniotes.</title>
        <authorList>
            <person name="St John J.A."/>
            <person name="Braun E.L."/>
            <person name="Isberg S.R."/>
            <person name="Miles L.G."/>
            <person name="Chong A.Y."/>
            <person name="Gongora J."/>
            <person name="Dalzell P."/>
            <person name="Moran C."/>
            <person name="Bed'hom B."/>
            <person name="Abzhanov A."/>
            <person name="Burgess S.C."/>
            <person name="Cooksey A.M."/>
            <person name="Castoe T.A."/>
            <person name="Crawford N.G."/>
            <person name="Densmore L.D."/>
            <person name="Drew J.C."/>
            <person name="Edwards S.V."/>
            <person name="Faircloth B.C."/>
            <person name="Fujita M.K."/>
            <person name="Greenwold M.J."/>
            <person name="Hoffmann F.G."/>
            <person name="Howard J.M."/>
            <person name="Iguchi T."/>
            <person name="Janes D.E."/>
            <person name="Khan S.Y."/>
            <person name="Kohno S."/>
            <person name="de Koning A.J."/>
            <person name="Lance S.L."/>
            <person name="McCarthy F.M."/>
            <person name="McCormack J.E."/>
            <person name="Merchant M.E."/>
            <person name="Peterson D.G."/>
            <person name="Pollock D.D."/>
            <person name="Pourmand N."/>
            <person name="Raney B.J."/>
            <person name="Roessler K.A."/>
            <person name="Sanford J.R."/>
            <person name="Sawyer R.H."/>
            <person name="Schmidt C.J."/>
            <person name="Triplett E.W."/>
            <person name="Tuberville T.D."/>
            <person name="Venegas-Anaya M."/>
            <person name="Howard J.T."/>
            <person name="Jarvis E.D."/>
            <person name="Guillette L.J.Jr."/>
            <person name="Glenn T.C."/>
            <person name="Green R.E."/>
            <person name="Ray D.A."/>
        </authorList>
    </citation>
    <scope>NUCLEOTIDE SEQUENCE [LARGE SCALE GENOMIC DNA]</scope>
    <source>
        <strain evidence="1">KSC_2009_1</strain>
    </source>
</reference>
<proteinExistence type="predicted"/>